<comment type="caution">
    <text evidence="3">The sequence shown here is derived from an EMBL/GenBank/DDBJ whole genome shotgun (WGS) entry which is preliminary data.</text>
</comment>
<keyword evidence="4" id="KW-1185">Reference proteome</keyword>
<organism evidence="3 4">
    <name type="scientific">Nocardia aurantia</name>
    <dbReference type="NCBI Taxonomy" id="2585199"/>
    <lineage>
        <taxon>Bacteria</taxon>
        <taxon>Bacillati</taxon>
        <taxon>Actinomycetota</taxon>
        <taxon>Actinomycetes</taxon>
        <taxon>Mycobacteriales</taxon>
        <taxon>Nocardiaceae</taxon>
        <taxon>Nocardia</taxon>
    </lineage>
</organism>
<feature type="chain" id="PRO_5029823016" description="MspA protein" evidence="2">
    <location>
        <begin position="26"/>
        <end position="215"/>
    </location>
</feature>
<dbReference type="InterPro" id="IPR015286">
    <property type="entry name" value="Porin_fam_mycobact-type"/>
</dbReference>
<reference evidence="3 4" key="1">
    <citation type="submission" date="2019-10" db="EMBL/GenBank/DDBJ databases">
        <title>Nocardia macrotermitis sp. nov. and Nocardia aurantia sp. nov., isolated from the gut of fungus growing-termite Macrotermes natalensis.</title>
        <authorList>
            <person name="Benndorf R."/>
            <person name="Schwitalla J."/>
            <person name="Martin K."/>
            <person name="De Beer W."/>
            <person name="Kaster A.-K."/>
            <person name="Vollmers J."/>
            <person name="Poulsen M."/>
            <person name="Beemelmanns C."/>
        </authorList>
    </citation>
    <scope>NUCLEOTIDE SEQUENCE [LARGE SCALE GENOMIC DNA]</scope>
    <source>
        <strain evidence="3 4">RB56</strain>
    </source>
</reference>
<evidence type="ECO:0008006" key="5">
    <source>
        <dbReference type="Google" id="ProtNLM"/>
    </source>
</evidence>
<dbReference type="RefSeq" id="WP_194291006.1">
    <property type="nucleotide sequence ID" value="NZ_WEGI01000012.1"/>
</dbReference>
<evidence type="ECO:0000256" key="2">
    <source>
        <dbReference type="SAM" id="SignalP"/>
    </source>
</evidence>
<gene>
    <name evidence="3" type="ORF">NRB56_54910</name>
</gene>
<dbReference type="Gene3D" id="2.60.40.1650">
    <property type="entry name" value="Porin MspA (Ig-like beta-sandwich domain)"/>
    <property type="match status" value="1"/>
</dbReference>
<protein>
    <recommendedName>
        <fullName evidence="5">MspA protein</fullName>
    </recommendedName>
</protein>
<evidence type="ECO:0000256" key="1">
    <source>
        <dbReference type="ARBA" id="ARBA00022729"/>
    </source>
</evidence>
<keyword evidence="1 2" id="KW-0732">Signal</keyword>
<dbReference type="Gene3D" id="2.10.300.10">
    <property type="entry name" value="Porin MspA ribbon domain"/>
    <property type="match status" value="1"/>
</dbReference>
<proteinExistence type="predicted"/>
<dbReference type="AlphaFoldDB" id="A0A7K0DWJ1"/>
<evidence type="ECO:0000313" key="3">
    <source>
        <dbReference type="EMBL" id="MQY29897.1"/>
    </source>
</evidence>
<feature type="signal peptide" evidence="2">
    <location>
        <begin position="1"/>
        <end position="25"/>
    </location>
</feature>
<name>A0A7K0DWJ1_9NOCA</name>
<dbReference type="Proteomes" id="UP000431401">
    <property type="component" value="Unassembled WGS sequence"/>
</dbReference>
<dbReference type="SUPFAM" id="SSF56959">
    <property type="entry name" value="Leukocidin-like"/>
    <property type="match status" value="1"/>
</dbReference>
<evidence type="ECO:0000313" key="4">
    <source>
        <dbReference type="Proteomes" id="UP000431401"/>
    </source>
</evidence>
<accession>A0A7K0DWJ1</accession>
<dbReference type="Pfam" id="PF09203">
    <property type="entry name" value="MspA"/>
    <property type="match status" value="1"/>
</dbReference>
<dbReference type="InterPro" id="IPR036435">
    <property type="entry name" value="Leukocidin/porin_MspA_sf"/>
</dbReference>
<dbReference type="EMBL" id="WEGI01000012">
    <property type="protein sequence ID" value="MQY29897.1"/>
    <property type="molecule type" value="Genomic_DNA"/>
</dbReference>
<sequence length="215" mass="21803">MHITSAIAIAATTVGLVLGAPEASADTGVFAPHENTYVTTDGLTYTVGQADSAVHPIAPLNNMPTNREAFMEASFYGRVSGSGTGTLRAGYFIACAVDIDLIFSATAGVSMSLGANAGVSASPDLVSPGVAASIGPTIAAGVGLDLSISPGEIKDVVIDQKTLTPDRTGTVVSHDFHLWAHHCGGPVTIRPYTMITVSSPDTDASGAVFGDPMVI</sequence>